<organism evidence="2 3">
    <name type="scientific">Sphingobacterium corticibacter</name>
    <dbReference type="NCBI Taxonomy" id="2171749"/>
    <lineage>
        <taxon>Bacteria</taxon>
        <taxon>Pseudomonadati</taxon>
        <taxon>Bacteroidota</taxon>
        <taxon>Sphingobacteriia</taxon>
        <taxon>Sphingobacteriales</taxon>
        <taxon>Sphingobacteriaceae</taxon>
        <taxon>Sphingobacterium</taxon>
    </lineage>
</organism>
<gene>
    <name evidence="2" type="ORF">DC487_14080</name>
</gene>
<dbReference type="InterPro" id="IPR011008">
    <property type="entry name" value="Dimeric_a/b-barrel"/>
</dbReference>
<dbReference type="AlphaFoldDB" id="A0A2T8HGW7"/>
<dbReference type="SMART" id="SM00886">
    <property type="entry name" value="Dabb"/>
    <property type="match status" value="1"/>
</dbReference>
<evidence type="ECO:0000313" key="2">
    <source>
        <dbReference type="EMBL" id="PVH24650.1"/>
    </source>
</evidence>
<dbReference type="Pfam" id="PF07876">
    <property type="entry name" value="Dabb"/>
    <property type="match status" value="1"/>
</dbReference>
<accession>A0A2T8HGW7</accession>
<dbReference type="EMBL" id="QDKG01000005">
    <property type="protein sequence ID" value="PVH24650.1"/>
    <property type="molecule type" value="Genomic_DNA"/>
</dbReference>
<proteinExistence type="predicted"/>
<dbReference type="Proteomes" id="UP000245627">
    <property type="component" value="Unassembled WGS sequence"/>
</dbReference>
<reference evidence="2 3" key="1">
    <citation type="submission" date="2018-04" db="EMBL/GenBank/DDBJ databases">
        <title>Sphingobacterium cortibacter sp. nov.</title>
        <authorList>
            <person name="Li Y."/>
        </authorList>
    </citation>
    <scope>NUCLEOTIDE SEQUENCE [LARGE SCALE GENOMIC DNA]</scope>
    <source>
        <strain evidence="2 3">2c-3</strain>
    </source>
</reference>
<dbReference type="OrthoDB" id="7189263at2"/>
<evidence type="ECO:0000259" key="1">
    <source>
        <dbReference type="PROSITE" id="PS51502"/>
    </source>
</evidence>
<name>A0A2T8HGW7_9SPHI</name>
<dbReference type="SUPFAM" id="SSF54909">
    <property type="entry name" value="Dimeric alpha+beta barrel"/>
    <property type="match status" value="1"/>
</dbReference>
<sequence>MERKSFLKGVSATVLTGAVLTACGSPAAQSSEGSVAWGEGTIVHSVYFWLRTDLTDQEKEEFPQFFEALKKVPGFTACRVATPAPTTPREVVDNSFSYHWIAVFPSMDEVNIYEKHPDHLAAAEKFSKYWTRVEVRDSIA</sequence>
<comment type="caution">
    <text evidence="2">The sequence shown here is derived from an EMBL/GenBank/DDBJ whole genome shotgun (WGS) entry which is preliminary data.</text>
</comment>
<keyword evidence="3" id="KW-1185">Reference proteome</keyword>
<dbReference type="Gene3D" id="3.30.70.100">
    <property type="match status" value="1"/>
</dbReference>
<protein>
    <submittedName>
        <fullName evidence="2">Stress protein</fullName>
    </submittedName>
</protein>
<dbReference type="PROSITE" id="PS51257">
    <property type="entry name" value="PROKAR_LIPOPROTEIN"/>
    <property type="match status" value="1"/>
</dbReference>
<dbReference type="RefSeq" id="WP_116776595.1">
    <property type="nucleotide sequence ID" value="NZ_QDKG01000005.1"/>
</dbReference>
<evidence type="ECO:0000313" key="3">
    <source>
        <dbReference type="Proteomes" id="UP000245627"/>
    </source>
</evidence>
<feature type="domain" description="Stress-response A/B barrel" evidence="1">
    <location>
        <begin position="42"/>
        <end position="138"/>
    </location>
</feature>
<dbReference type="InterPro" id="IPR013097">
    <property type="entry name" value="Dabb"/>
</dbReference>
<dbReference type="PROSITE" id="PS51502">
    <property type="entry name" value="S_R_A_B_BARREL"/>
    <property type="match status" value="1"/>
</dbReference>